<feature type="signal peptide" evidence="1">
    <location>
        <begin position="1"/>
        <end position="23"/>
    </location>
</feature>
<comment type="caution">
    <text evidence="2">The sequence shown here is derived from an EMBL/GenBank/DDBJ whole genome shotgun (WGS) entry which is preliminary data.</text>
</comment>
<dbReference type="PROSITE" id="PS51257">
    <property type="entry name" value="PROKAR_LIPOPROTEIN"/>
    <property type="match status" value="1"/>
</dbReference>
<gene>
    <name evidence="2" type="ORF">ACFSW8_10905</name>
</gene>
<dbReference type="EMBL" id="JBHUJB010000046">
    <property type="protein sequence ID" value="MFD2159410.1"/>
    <property type="molecule type" value="Genomic_DNA"/>
</dbReference>
<proteinExistence type="predicted"/>
<dbReference type="RefSeq" id="WP_377178226.1">
    <property type="nucleotide sequence ID" value="NZ_JBHUJB010000046.1"/>
</dbReference>
<keyword evidence="3" id="KW-1185">Reference proteome</keyword>
<evidence type="ECO:0000313" key="3">
    <source>
        <dbReference type="Proteomes" id="UP001597389"/>
    </source>
</evidence>
<organism evidence="2 3">
    <name type="scientific">Rubritalea tangerina</name>
    <dbReference type="NCBI Taxonomy" id="430798"/>
    <lineage>
        <taxon>Bacteria</taxon>
        <taxon>Pseudomonadati</taxon>
        <taxon>Verrucomicrobiota</taxon>
        <taxon>Verrucomicrobiia</taxon>
        <taxon>Verrucomicrobiales</taxon>
        <taxon>Rubritaleaceae</taxon>
        <taxon>Rubritalea</taxon>
    </lineage>
</organism>
<evidence type="ECO:0000313" key="2">
    <source>
        <dbReference type="EMBL" id="MFD2159410.1"/>
    </source>
</evidence>
<feature type="chain" id="PRO_5047502444" evidence="1">
    <location>
        <begin position="24"/>
        <end position="148"/>
    </location>
</feature>
<evidence type="ECO:0000256" key="1">
    <source>
        <dbReference type="SAM" id="SignalP"/>
    </source>
</evidence>
<keyword evidence="1" id="KW-0732">Signal</keyword>
<sequence>MQSNSLRKLILLFLCLLTSCVNGEERVQLNFPEGETLVSLEVMSNKEWQYTLQDQSNRKTIMTIVSEGSVRNIAGVIFDTHKTWVSGKKRIKLSYAHLADINRSAIQLVVDEKGQGRTVISVTFEGKAKLPMWVECLSQNFEPEAARR</sequence>
<accession>A0ABW4ZBZ4</accession>
<name>A0ABW4ZBZ4_9BACT</name>
<dbReference type="Proteomes" id="UP001597389">
    <property type="component" value="Unassembled WGS sequence"/>
</dbReference>
<protein>
    <submittedName>
        <fullName evidence="2">Uncharacterized protein</fullName>
    </submittedName>
</protein>
<reference evidence="3" key="1">
    <citation type="journal article" date="2019" name="Int. J. Syst. Evol. Microbiol.">
        <title>The Global Catalogue of Microorganisms (GCM) 10K type strain sequencing project: providing services to taxonomists for standard genome sequencing and annotation.</title>
        <authorList>
            <consortium name="The Broad Institute Genomics Platform"/>
            <consortium name="The Broad Institute Genome Sequencing Center for Infectious Disease"/>
            <person name="Wu L."/>
            <person name="Ma J."/>
        </authorList>
    </citation>
    <scope>NUCLEOTIDE SEQUENCE [LARGE SCALE GENOMIC DNA]</scope>
    <source>
        <strain evidence="3">CCUG 57942</strain>
    </source>
</reference>